<proteinExistence type="predicted"/>
<name>A0A1I0FW95_9GAMM</name>
<accession>A0A1I0FW95</accession>
<evidence type="ECO:0000313" key="2">
    <source>
        <dbReference type="Proteomes" id="UP000242642"/>
    </source>
</evidence>
<evidence type="ECO:0000313" key="1">
    <source>
        <dbReference type="EMBL" id="SET61939.1"/>
    </source>
</evidence>
<keyword evidence="2" id="KW-1185">Reference proteome</keyword>
<dbReference type="InterPro" id="IPR035069">
    <property type="entry name" value="TTHA1013/TTHA0281-like"/>
</dbReference>
<organism evidence="1 2">
    <name type="scientific">Thorsellia anophelis DSM 18579</name>
    <dbReference type="NCBI Taxonomy" id="1123402"/>
    <lineage>
        <taxon>Bacteria</taxon>
        <taxon>Pseudomonadati</taxon>
        <taxon>Pseudomonadota</taxon>
        <taxon>Gammaproteobacteria</taxon>
        <taxon>Enterobacterales</taxon>
        <taxon>Thorselliaceae</taxon>
        <taxon>Thorsellia</taxon>
    </lineage>
</organism>
<dbReference type="OrthoDB" id="8452823at2"/>
<dbReference type="Proteomes" id="UP000242642">
    <property type="component" value="Unassembled WGS sequence"/>
</dbReference>
<reference evidence="2" key="1">
    <citation type="submission" date="2016-10" db="EMBL/GenBank/DDBJ databases">
        <authorList>
            <person name="Varghese N."/>
            <person name="Submissions S."/>
        </authorList>
    </citation>
    <scope>NUCLEOTIDE SEQUENCE [LARGE SCALE GENOMIC DNA]</scope>
    <source>
        <strain evidence="2">DSM 18579</strain>
    </source>
</reference>
<protein>
    <submittedName>
        <fullName evidence="1">Uncharacterized protein</fullName>
    </submittedName>
</protein>
<dbReference type="AlphaFoldDB" id="A0A1I0FW95"/>
<dbReference type="EMBL" id="FOHV01000049">
    <property type="protein sequence ID" value="SET61939.1"/>
    <property type="molecule type" value="Genomic_DNA"/>
</dbReference>
<gene>
    <name evidence="1" type="ORF">SAMN02583745_02896</name>
</gene>
<sequence>MKKTLRCMAYKQDSVYVAVCIDLNLATQADTIDDAIKALEAQILDFLDEAFREPQYTESLLNRKAPLSLVLKYFWITFVISIGKRKGSIFTEENSKFNFKHT</sequence>
<dbReference type="SUPFAM" id="SSF143100">
    <property type="entry name" value="TTHA1013/TTHA0281-like"/>
    <property type="match status" value="1"/>
</dbReference>
<dbReference type="RefSeq" id="WP_093322625.1">
    <property type="nucleotide sequence ID" value="NZ_FOHV01000049.1"/>
</dbReference>